<keyword evidence="14" id="KW-1185">Reference proteome</keyword>
<keyword evidence="8" id="KW-0539">Nucleus</keyword>
<dbReference type="GO" id="GO:0000785">
    <property type="term" value="C:chromatin"/>
    <property type="evidence" value="ECO:0007669"/>
    <property type="project" value="TreeGrafter"/>
</dbReference>
<feature type="domain" description="Mis18" evidence="12">
    <location>
        <begin position="8"/>
        <end position="102"/>
    </location>
</feature>
<comment type="similarity">
    <text evidence="11">Belongs to the yippee family.</text>
</comment>
<evidence type="ECO:0000256" key="5">
    <source>
        <dbReference type="ARBA" id="ARBA00022723"/>
    </source>
</evidence>
<dbReference type="InterPro" id="IPR004910">
    <property type="entry name" value="Yippee/Mis18/Cereblon"/>
</dbReference>
<sequence>MSKELKNPIAFQCTGCNTIVTDSFFLIERMNDSLIFTHAPNTLIGEEISHSVDEEDSLCTYHTVACLCKKPIGKKYVTVSQKMSSCLGNFAIATKALRGYQLGTTEEPAGPEFMTNTEINAEIVRLQRFCTYLYGKIKDAKA</sequence>
<name>A0A177EJ50_9MICR</name>
<evidence type="ECO:0000256" key="11">
    <source>
        <dbReference type="RuleBase" id="RU110713"/>
    </source>
</evidence>
<proteinExistence type="inferred from homology"/>
<evidence type="ECO:0000313" key="13">
    <source>
        <dbReference type="EMBL" id="OAG32004.1"/>
    </source>
</evidence>
<dbReference type="PANTHER" id="PTHR16431">
    <property type="entry name" value="NEUROGENIC PROTEIN MASTERMIND"/>
    <property type="match status" value="1"/>
</dbReference>
<dbReference type="GO" id="GO:0007059">
    <property type="term" value="P:chromosome segregation"/>
    <property type="evidence" value="ECO:0007669"/>
    <property type="project" value="TreeGrafter"/>
</dbReference>
<evidence type="ECO:0000256" key="3">
    <source>
        <dbReference type="ARBA" id="ARBA00022454"/>
    </source>
</evidence>
<dbReference type="GO" id="GO:0034080">
    <property type="term" value="P:CENP-A containing chromatin assembly"/>
    <property type="evidence" value="ECO:0007669"/>
    <property type="project" value="TreeGrafter"/>
</dbReference>
<dbReference type="GO" id="GO:0046872">
    <property type="term" value="F:metal ion binding"/>
    <property type="evidence" value="ECO:0007669"/>
    <property type="project" value="UniProtKB-KW"/>
</dbReference>
<keyword evidence="5" id="KW-0479">Metal-binding</keyword>
<evidence type="ECO:0000256" key="10">
    <source>
        <dbReference type="ARBA" id="ARBA00023328"/>
    </source>
</evidence>
<keyword evidence="7" id="KW-0862">Zinc</keyword>
<dbReference type="RefSeq" id="XP_067545605.1">
    <property type="nucleotide sequence ID" value="XM_067687897.1"/>
</dbReference>
<dbReference type="GO" id="GO:0005634">
    <property type="term" value="C:nucleus"/>
    <property type="evidence" value="ECO:0007669"/>
    <property type="project" value="UniProtKB-SubCell"/>
</dbReference>
<dbReference type="AlphaFoldDB" id="A0A177EJ50"/>
<evidence type="ECO:0000256" key="7">
    <source>
        <dbReference type="ARBA" id="ARBA00022833"/>
    </source>
</evidence>
<evidence type="ECO:0000256" key="4">
    <source>
        <dbReference type="ARBA" id="ARBA00022618"/>
    </source>
</evidence>
<keyword evidence="3" id="KW-0158">Chromosome</keyword>
<dbReference type="GO" id="GO:0000775">
    <property type="term" value="C:chromosome, centromeric region"/>
    <property type="evidence" value="ECO:0007669"/>
    <property type="project" value="UniProtKB-SubCell"/>
</dbReference>
<evidence type="ECO:0000256" key="2">
    <source>
        <dbReference type="ARBA" id="ARBA00004584"/>
    </source>
</evidence>
<dbReference type="Proteomes" id="UP000185944">
    <property type="component" value="Unassembled WGS sequence"/>
</dbReference>
<evidence type="ECO:0000256" key="9">
    <source>
        <dbReference type="ARBA" id="ARBA00023306"/>
    </source>
</evidence>
<keyword evidence="4" id="KW-0132">Cell division</keyword>
<evidence type="ECO:0000259" key="12">
    <source>
        <dbReference type="PROSITE" id="PS51793"/>
    </source>
</evidence>
<evidence type="ECO:0000313" key="14">
    <source>
        <dbReference type="Proteomes" id="UP000185944"/>
    </source>
</evidence>
<dbReference type="EMBL" id="LTDL01000014">
    <property type="protein sequence ID" value="OAG32004.1"/>
    <property type="molecule type" value="Genomic_DNA"/>
</dbReference>
<comment type="caution">
    <text evidence="13">The sequence shown here is derived from an EMBL/GenBank/DDBJ whole genome shotgun (WGS) entry which is preliminary data.</text>
</comment>
<protein>
    <recommendedName>
        <fullName evidence="11">Protein yippee-like</fullName>
    </recommendedName>
</protein>
<organism evidence="13 14">
    <name type="scientific">Nematocida displodere</name>
    <dbReference type="NCBI Taxonomy" id="1805483"/>
    <lineage>
        <taxon>Eukaryota</taxon>
        <taxon>Fungi</taxon>
        <taxon>Fungi incertae sedis</taxon>
        <taxon>Microsporidia</taxon>
        <taxon>Nematocida</taxon>
    </lineage>
</organism>
<dbReference type="PROSITE" id="PS51793">
    <property type="entry name" value="MIS18"/>
    <property type="match status" value="1"/>
</dbReference>
<dbReference type="PANTHER" id="PTHR16431:SF1">
    <property type="entry name" value="NEUROGENIC PROTEIN MASTERMIND"/>
    <property type="match status" value="1"/>
</dbReference>
<gene>
    <name evidence="13" type="ORF">NEDG_00479</name>
</gene>
<accession>A0A177EJ50</accession>
<dbReference type="GO" id="GO:0051301">
    <property type="term" value="P:cell division"/>
    <property type="evidence" value="ECO:0007669"/>
    <property type="project" value="UniProtKB-KW"/>
</dbReference>
<keyword evidence="10" id="KW-0137">Centromere</keyword>
<dbReference type="InterPro" id="IPR034752">
    <property type="entry name" value="Mis18"/>
</dbReference>
<dbReference type="Pfam" id="PF03226">
    <property type="entry name" value="Yippee-Mis18"/>
    <property type="match status" value="1"/>
</dbReference>
<dbReference type="OrthoDB" id="74210at2759"/>
<evidence type="ECO:0000256" key="8">
    <source>
        <dbReference type="ARBA" id="ARBA00023242"/>
    </source>
</evidence>
<comment type="subcellular location">
    <subcellularLocation>
        <location evidence="2">Chromosome</location>
        <location evidence="2">Centromere</location>
    </subcellularLocation>
    <subcellularLocation>
        <location evidence="1">Nucleus</location>
    </subcellularLocation>
</comment>
<dbReference type="GeneID" id="93646829"/>
<reference evidence="13 14" key="1">
    <citation type="submission" date="2016-02" db="EMBL/GenBank/DDBJ databases">
        <title>Discovery of a natural microsporidian pathogen with a broad tissue tropism in Caenorhabditis elegans.</title>
        <authorList>
            <person name="Luallen R.J."/>
            <person name="Reinke A.W."/>
            <person name="Tong L."/>
            <person name="Botts M.R."/>
            <person name="Felix M.-A."/>
            <person name="Troemel E.R."/>
        </authorList>
    </citation>
    <scope>NUCLEOTIDE SEQUENCE [LARGE SCALE GENOMIC DNA]</scope>
    <source>
        <strain evidence="13 14">JUm2807</strain>
    </source>
</reference>
<evidence type="ECO:0000256" key="6">
    <source>
        <dbReference type="ARBA" id="ARBA00022776"/>
    </source>
</evidence>
<keyword evidence="6" id="KW-0498">Mitosis</keyword>
<keyword evidence="9" id="KW-0131">Cell cycle</keyword>
<dbReference type="VEuPathDB" id="MicrosporidiaDB:NEDG_00479"/>
<evidence type="ECO:0000256" key="1">
    <source>
        <dbReference type="ARBA" id="ARBA00004123"/>
    </source>
</evidence>